<dbReference type="Gene3D" id="1.10.10.10">
    <property type="entry name" value="Winged helix-like DNA-binding domain superfamily/Winged helix DNA-binding domain"/>
    <property type="match status" value="1"/>
</dbReference>
<reference evidence="4" key="1">
    <citation type="submission" date="2018-09" db="EMBL/GenBank/DDBJ databases">
        <title>Genome sequencing of strain 2DFWR-13.</title>
        <authorList>
            <person name="Heo J."/>
            <person name="Kim S.-J."/>
            <person name="Kwon S.-W."/>
        </authorList>
    </citation>
    <scope>NUCLEOTIDE SEQUENCE [LARGE SCALE GENOMIC DNA]</scope>
    <source>
        <strain evidence="4">2DFWR-13</strain>
    </source>
</reference>
<dbReference type="InterPro" id="IPR049874">
    <property type="entry name" value="ROK_cs"/>
</dbReference>
<dbReference type="PANTHER" id="PTHR18964:SF173">
    <property type="entry name" value="GLUCOKINASE"/>
    <property type="match status" value="1"/>
</dbReference>
<protein>
    <submittedName>
        <fullName evidence="3">ROK family transcriptional regulator</fullName>
    </submittedName>
</protein>
<dbReference type="PANTHER" id="PTHR18964">
    <property type="entry name" value="ROK (REPRESSOR, ORF, KINASE) FAMILY"/>
    <property type="match status" value="1"/>
</dbReference>
<dbReference type="SUPFAM" id="SSF46785">
    <property type="entry name" value="Winged helix' DNA-binding domain"/>
    <property type="match status" value="1"/>
</dbReference>
<keyword evidence="4" id="KW-1185">Reference proteome</keyword>
<dbReference type="CDD" id="cd00090">
    <property type="entry name" value="HTH_ARSR"/>
    <property type="match status" value="1"/>
</dbReference>
<dbReference type="Pfam" id="PF13412">
    <property type="entry name" value="HTH_24"/>
    <property type="match status" value="1"/>
</dbReference>
<dbReference type="InterPro" id="IPR036390">
    <property type="entry name" value="WH_DNA-bd_sf"/>
</dbReference>
<proteinExistence type="inferred from homology"/>
<accession>A0A387B9G6</accession>
<dbReference type="Gene3D" id="3.30.420.40">
    <property type="match status" value="2"/>
</dbReference>
<dbReference type="Proteomes" id="UP000278886">
    <property type="component" value="Chromosome"/>
</dbReference>
<dbReference type="OrthoDB" id="3189808at2"/>
<dbReference type="EMBL" id="CP032630">
    <property type="protein sequence ID" value="AYF98993.1"/>
    <property type="molecule type" value="Genomic_DNA"/>
</dbReference>
<feature type="domain" description="HTH cro/C1-type" evidence="2">
    <location>
        <begin position="22"/>
        <end position="51"/>
    </location>
</feature>
<evidence type="ECO:0000313" key="3">
    <source>
        <dbReference type="EMBL" id="AYF98993.1"/>
    </source>
</evidence>
<comment type="similarity">
    <text evidence="1">Belongs to the ROK (NagC/XylR) family.</text>
</comment>
<evidence type="ECO:0000259" key="2">
    <source>
        <dbReference type="PROSITE" id="PS50943"/>
    </source>
</evidence>
<gene>
    <name evidence="3" type="ORF">D7I47_12515</name>
</gene>
<organism evidence="3 4">
    <name type="scientific">Protaetiibacter intestinalis</name>
    <dbReference type="NCBI Taxonomy" id="2419774"/>
    <lineage>
        <taxon>Bacteria</taxon>
        <taxon>Bacillati</taxon>
        <taxon>Actinomycetota</taxon>
        <taxon>Actinomycetes</taxon>
        <taxon>Micrococcales</taxon>
        <taxon>Microbacteriaceae</taxon>
        <taxon>Protaetiibacter</taxon>
    </lineage>
</organism>
<dbReference type="SUPFAM" id="SSF53067">
    <property type="entry name" value="Actin-like ATPase domain"/>
    <property type="match status" value="1"/>
</dbReference>
<dbReference type="KEGG" id="lyd:D7I47_12515"/>
<dbReference type="AlphaFoldDB" id="A0A387B9G6"/>
<dbReference type="InterPro" id="IPR001387">
    <property type="entry name" value="Cro/C1-type_HTH"/>
</dbReference>
<dbReference type="InterPro" id="IPR036388">
    <property type="entry name" value="WH-like_DNA-bd_sf"/>
</dbReference>
<dbReference type="InterPro" id="IPR000600">
    <property type="entry name" value="ROK"/>
</dbReference>
<evidence type="ECO:0000256" key="1">
    <source>
        <dbReference type="ARBA" id="ARBA00006479"/>
    </source>
</evidence>
<dbReference type="RefSeq" id="WP_120763362.1">
    <property type="nucleotide sequence ID" value="NZ_CP032630.1"/>
</dbReference>
<sequence length="402" mass="41511">MADQRRTPGSQTSLREANRGRIVDAVKKHGGLTQVELAGATGLSPATVSNIVKELSESGVLSTSKSMRSGRRAQYVTLAHASGLVCGIHFSQRQLRVALADTGMTVVSEHEMPLARDHRSDNEIRRVGMLIADMLENVSADRDELLAVGIAVSAPMDAASGMIARPGILRGWEGIAIRETAERALRVPVFVDNSSNLSALAEHRLGALRGHSDAVFVEVSDGIGAGVIVGGRGYRGASGSAGEFGHMVIVENGPLCRCGNLGCLEAIAGGDAIVESLKNRYSGLKLADVIVRAMAGDDVCIRSIADAGSHIGVAAANIASMFDPGRIVVGGQLARSGELLLGPIRQVVDRSLATRLAPPPEIVAGQLGARAAVVGAIGFAADQLSAFPAAAAGPAELRAAFG</sequence>
<dbReference type="InterPro" id="IPR011991">
    <property type="entry name" value="ArsR-like_HTH"/>
</dbReference>
<dbReference type="PROSITE" id="PS01125">
    <property type="entry name" value="ROK"/>
    <property type="match status" value="1"/>
</dbReference>
<dbReference type="PROSITE" id="PS50943">
    <property type="entry name" value="HTH_CROC1"/>
    <property type="match status" value="1"/>
</dbReference>
<dbReference type="InterPro" id="IPR043129">
    <property type="entry name" value="ATPase_NBD"/>
</dbReference>
<evidence type="ECO:0000313" key="4">
    <source>
        <dbReference type="Proteomes" id="UP000278886"/>
    </source>
</evidence>
<name>A0A387B9G6_9MICO</name>
<dbReference type="Pfam" id="PF00480">
    <property type="entry name" value="ROK"/>
    <property type="match status" value="1"/>
</dbReference>